<organism evidence="1 2">
    <name type="scientific">Phytophthora megakarya</name>
    <dbReference type="NCBI Taxonomy" id="4795"/>
    <lineage>
        <taxon>Eukaryota</taxon>
        <taxon>Sar</taxon>
        <taxon>Stramenopiles</taxon>
        <taxon>Oomycota</taxon>
        <taxon>Peronosporomycetes</taxon>
        <taxon>Peronosporales</taxon>
        <taxon>Peronosporaceae</taxon>
        <taxon>Phytophthora</taxon>
    </lineage>
</organism>
<dbReference type="OrthoDB" id="128412at2759"/>
<reference evidence="2" key="1">
    <citation type="submission" date="2017-03" db="EMBL/GenBank/DDBJ databases">
        <title>Phytopthora megakarya and P. palmivora, two closely related causual agents of cacao black pod achieved similar genome size and gene model numbers by different mechanisms.</title>
        <authorList>
            <person name="Ali S."/>
            <person name="Shao J."/>
            <person name="Larry D.J."/>
            <person name="Kronmiller B."/>
            <person name="Shen D."/>
            <person name="Strem M.D."/>
            <person name="Melnick R.L."/>
            <person name="Guiltinan M.J."/>
            <person name="Tyler B.M."/>
            <person name="Meinhardt L.W."/>
            <person name="Bailey B.A."/>
        </authorList>
    </citation>
    <scope>NUCLEOTIDE SEQUENCE [LARGE SCALE GENOMIC DNA]</scope>
    <source>
        <strain evidence="2">zdho120</strain>
    </source>
</reference>
<dbReference type="Proteomes" id="UP000198211">
    <property type="component" value="Unassembled WGS sequence"/>
</dbReference>
<evidence type="ECO:0000313" key="1">
    <source>
        <dbReference type="EMBL" id="OWZ13543.1"/>
    </source>
</evidence>
<name>A0A225W740_9STRA</name>
<comment type="caution">
    <text evidence="1">The sequence shown here is derived from an EMBL/GenBank/DDBJ whole genome shotgun (WGS) entry which is preliminary data.</text>
</comment>
<dbReference type="EMBL" id="NBNE01001553">
    <property type="protein sequence ID" value="OWZ13543.1"/>
    <property type="molecule type" value="Genomic_DNA"/>
</dbReference>
<evidence type="ECO:0000313" key="2">
    <source>
        <dbReference type="Proteomes" id="UP000198211"/>
    </source>
</evidence>
<proteinExistence type="predicted"/>
<gene>
    <name evidence="1" type="ORF">PHMEG_00013113</name>
</gene>
<dbReference type="AlphaFoldDB" id="A0A225W740"/>
<keyword evidence="2" id="KW-1185">Reference proteome</keyword>
<accession>A0A225W740</accession>
<protein>
    <submittedName>
        <fullName evidence="1">Uncharacterized protein</fullName>
    </submittedName>
</protein>
<sequence length="145" mass="16196">MKNRAGVRLCVKEELVQLPDEETVLLSGRGLSRVKHVYYVSSTLIISVNPTARCLKVNAAVDCLGWTRISLGDSGVIPAAIKVVNISNSTVTIDWRTEVAQVVENVFVPRAGRYVRVSTRRYQECQTLIYENTKSTKAQARESQR</sequence>